<dbReference type="GeneID" id="70290503"/>
<feature type="compositionally biased region" description="Low complexity" evidence="1">
    <location>
        <begin position="99"/>
        <end position="113"/>
    </location>
</feature>
<proteinExistence type="predicted"/>
<keyword evidence="3" id="KW-1185">Reference proteome</keyword>
<organism evidence="2 3">
    <name type="scientific">Emericellopsis atlantica</name>
    <dbReference type="NCBI Taxonomy" id="2614577"/>
    <lineage>
        <taxon>Eukaryota</taxon>
        <taxon>Fungi</taxon>
        <taxon>Dikarya</taxon>
        <taxon>Ascomycota</taxon>
        <taxon>Pezizomycotina</taxon>
        <taxon>Sordariomycetes</taxon>
        <taxon>Hypocreomycetidae</taxon>
        <taxon>Hypocreales</taxon>
        <taxon>Bionectriaceae</taxon>
        <taxon>Emericellopsis</taxon>
    </lineage>
</organism>
<sequence>MDASKSAQYESPEQLLDVFKSAALSVTKLYRSSVAAETRARAEGYQDCLDDLLGLLEKESQFLGESSRSRLHRWITDRRAGREASPAVAESDEDEPDKSAPVPTSTSTAAPLTTPVPPAPSPAPATAPTTASADVASQDMREPEFIVPSQDSFTFQSDHQYPDIELLDLSEDRVHNNASNNHGARTRRNVRSGPRQAGPLGRGAGAKRRLDFNDFFDFGKDGFGGGKRSRHL</sequence>
<name>A0A9P7ZEQ6_9HYPO</name>
<dbReference type="Pfam" id="PF15251">
    <property type="entry name" value="TAPR1-like"/>
    <property type="match status" value="1"/>
</dbReference>
<dbReference type="AlphaFoldDB" id="A0A9P7ZEQ6"/>
<evidence type="ECO:0000313" key="3">
    <source>
        <dbReference type="Proteomes" id="UP000887229"/>
    </source>
</evidence>
<dbReference type="RefSeq" id="XP_046114114.1">
    <property type="nucleotide sequence ID" value="XM_046259600.1"/>
</dbReference>
<gene>
    <name evidence="2" type="ORF">F5Z01DRAFT_417031</name>
</gene>
<feature type="region of interest" description="Disordered" evidence="1">
    <location>
        <begin position="79"/>
        <end position="142"/>
    </location>
</feature>
<evidence type="ECO:0000313" key="2">
    <source>
        <dbReference type="EMBL" id="KAG9250190.1"/>
    </source>
</evidence>
<dbReference type="EMBL" id="MU251281">
    <property type="protein sequence ID" value="KAG9250190.1"/>
    <property type="molecule type" value="Genomic_DNA"/>
</dbReference>
<evidence type="ECO:0000256" key="1">
    <source>
        <dbReference type="SAM" id="MobiDB-lite"/>
    </source>
</evidence>
<dbReference type="PANTHER" id="PTHR38645:SF1">
    <property type="entry name" value="YALI0F12243P"/>
    <property type="match status" value="1"/>
</dbReference>
<reference evidence="2" key="1">
    <citation type="journal article" date="2021" name="IMA Fungus">
        <title>Genomic characterization of three marine fungi, including Emericellopsis atlantica sp. nov. with signatures of a generalist lifestyle and marine biomass degradation.</title>
        <authorList>
            <person name="Hagestad O.C."/>
            <person name="Hou L."/>
            <person name="Andersen J.H."/>
            <person name="Hansen E.H."/>
            <person name="Altermark B."/>
            <person name="Li C."/>
            <person name="Kuhnert E."/>
            <person name="Cox R.J."/>
            <person name="Crous P.W."/>
            <person name="Spatafora J.W."/>
            <person name="Lail K."/>
            <person name="Amirebrahimi M."/>
            <person name="Lipzen A."/>
            <person name="Pangilinan J."/>
            <person name="Andreopoulos W."/>
            <person name="Hayes R.D."/>
            <person name="Ng V."/>
            <person name="Grigoriev I.V."/>
            <person name="Jackson S.A."/>
            <person name="Sutton T.D.S."/>
            <person name="Dobson A.D.W."/>
            <person name="Rama T."/>
        </authorList>
    </citation>
    <scope>NUCLEOTIDE SEQUENCE</scope>
    <source>
        <strain evidence="2">TS7</strain>
    </source>
</reference>
<dbReference type="Proteomes" id="UP000887229">
    <property type="component" value="Unassembled WGS sequence"/>
</dbReference>
<comment type="caution">
    <text evidence="2">The sequence shown here is derived from an EMBL/GenBank/DDBJ whole genome shotgun (WGS) entry which is preliminary data.</text>
</comment>
<dbReference type="PANTHER" id="PTHR38645">
    <property type="entry name" value="CHROMOSOME 9, WHOLE GENOME SHOTGUN SEQUENCE"/>
    <property type="match status" value="1"/>
</dbReference>
<dbReference type="InterPro" id="IPR029196">
    <property type="entry name" value="HAPSTR1-like"/>
</dbReference>
<feature type="compositionally biased region" description="Pro residues" evidence="1">
    <location>
        <begin position="114"/>
        <end position="125"/>
    </location>
</feature>
<feature type="region of interest" description="Disordered" evidence="1">
    <location>
        <begin position="175"/>
        <end position="206"/>
    </location>
</feature>
<protein>
    <submittedName>
        <fullName evidence="2">Uncharacterized protein</fullName>
    </submittedName>
</protein>
<feature type="compositionally biased region" description="Low complexity" evidence="1">
    <location>
        <begin position="126"/>
        <end position="137"/>
    </location>
</feature>
<accession>A0A9P7ZEQ6</accession>
<dbReference type="OrthoDB" id="21418at2759"/>